<feature type="transmembrane region" description="Helical" evidence="10">
    <location>
        <begin position="243"/>
        <end position="262"/>
    </location>
</feature>
<evidence type="ECO:0000256" key="10">
    <source>
        <dbReference type="SAM" id="Phobius"/>
    </source>
</evidence>
<dbReference type="SUPFAM" id="SSF81321">
    <property type="entry name" value="Family A G protein-coupled receptor-like"/>
    <property type="match status" value="1"/>
</dbReference>
<comment type="subcellular location">
    <subcellularLocation>
        <location evidence="1">Membrane</location>
        <topology evidence="1">Multi-pass membrane protein</topology>
    </subcellularLocation>
</comment>
<dbReference type="GO" id="GO:0007200">
    <property type="term" value="P:phospholipase C-activating G protein-coupled receptor signaling pathway"/>
    <property type="evidence" value="ECO:0007669"/>
    <property type="project" value="TreeGrafter"/>
</dbReference>
<keyword evidence="13" id="KW-1185">Reference proteome</keyword>
<feature type="transmembrane region" description="Helical" evidence="10">
    <location>
        <begin position="104"/>
        <end position="124"/>
    </location>
</feature>
<proteinExistence type="inferred from homology"/>
<evidence type="ECO:0000313" key="13">
    <source>
        <dbReference type="Proteomes" id="UP001187415"/>
    </source>
</evidence>
<name>A0AA88LWH3_CHASR</name>
<dbReference type="GO" id="GO:0004930">
    <property type="term" value="F:G protein-coupled receptor activity"/>
    <property type="evidence" value="ECO:0007669"/>
    <property type="project" value="UniProtKB-KW"/>
</dbReference>
<dbReference type="PANTHER" id="PTHR24232:SF85">
    <property type="entry name" value="G-PROTEIN COUPLED RECEPTOR 4"/>
    <property type="match status" value="1"/>
</dbReference>
<evidence type="ECO:0000256" key="9">
    <source>
        <dbReference type="RuleBase" id="RU000688"/>
    </source>
</evidence>
<keyword evidence="7" id="KW-0325">Glycoprotein</keyword>
<dbReference type="Proteomes" id="UP001187415">
    <property type="component" value="Unassembled WGS sequence"/>
</dbReference>
<dbReference type="PRINTS" id="PR00237">
    <property type="entry name" value="GPCRRHODOPSN"/>
</dbReference>
<reference evidence="12" key="1">
    <citation type="submission" date="2023-07" db="EMBL/GenBank/DDBJ databases">
        <title>Chromosome-level Genome Assembly of Striped Snakehead (Channa striata).</title>
        <authorList>
            <person name="Liu H."/>
        </authorList>
    </citation>
    <scope>NUCLEOTIDE SEQUENCE</scope>
    <source>
        <strain evidence="12">Gz</strain>
        <tissue evidence="12">Muscle</tissue>
    </source>
</reference>
<keyword evidence="2 9" id="KW-0812">Transmembrane</keyword>
<feature type="transmembrane region" description="Helical" evidence="10">
    <location>
        <begin position="209"/>
        <end position="231"/>
    </location>
</feature>
<dbReference type="InterPro" id="IPR017452">
    <property type="entry name" value="GPCR_Rhodpsn_7TM"/>
</dbReference>
<dbReference type="AlphaFoldDB" id="A0AA88LWH3"/>
<feature type="transmembrane region" description="Helical" evidence="10">
    <location>
        <begin position="75"/>
        <end position="92"/>
    </location>
</feature>
<comment type="similarity">
    <text evidence="9">Belongs to the G-protein coupled receptor 1 family.</text>
</comment>
<organism evidence="12 13">
    <name type="scientific">Channa striata</name>
    <name type="common">Snakehead murrel</name>
    <name type="synonym">Ophicephalus striatus</name>
    <dbReference type="NCBI Taxonomy" id="64152"/>
    <lineage>
        <taxon>Eukaryota</taxon>
        <taxon>Metazoa</taxon>
        <taxon>Chordata</taxon>
        <taxon>Craniata</taxon>
        <taxon>Vertebrata</taxon>
        <taxon>Euteleostomi</taxon>
        <taxon>Actinopterygii</taxon>
        <taxon>Neopterygii</taxon>
        <taxon>Teleostei</taxon>
        <taxon>Neoteleostei</taxon>
        <taxon>Acanthomorphata</taxon>
        <taxon>Anabantaria</taxon>
        <taxon>Anabantiformes</taxon>
        <taxon>Channoidei</taxon>
        <taxon>Channidae</taxon>
        <taxon>Channa</taxon>
    </lineage>
</organism>
<comment type="caution">
    <text evidence="12">The sequence shown here is derived from an EMBL/GenBank/DDBJ whole genome shotgun (WGS) entry which is preliminary data.</text>
</comment>
<dbReference type="PANTHER" id="PTHR24232">
    <property type="entry name" value="G-PROTEIN COUPLED RECEPTOR"/>
    <property type="match status" value="1"/>
</dbReference>
<dbReference type="PROSITE" id="PS00237">
    <property type="entry name" value="G_PROTEIN_RECEP_F1_1"/>
    <property type="match status" value="1"/>
</dbReference>
<feature type="transmembrane region" description="Helical" evidence="10">
    <location>
        <begin position="39"/>
        <end position="63"/>
    </location>
</feature>
<dbReference type="InterPro" id="IPR000276">
    <property type="entry name" value="GPCR_Rhodpsn"/>
</dbReference>
<keyword evidence="3 10" id="KW-1133">Transmembrane helix</keyword>
<keyword evidence="5 10" id="KW-0472">Membrane</keyword>
<evidence type="ECO:0000256" key="5">
    <source>
        <dbReference type="ARBA" id="ARBA00023136"/>
    </source>
</evidence>
<feature type="transmembrane region" description="Helical" evidence="10">
    <location>
        <begin position="173"/>
        <end position="197"/>
    </location>
</feature>
<evidence type="ECO:0000256" key="1">
    <source>
        <dbReference type="ARBA" id="ARBA00004141"/>
    </source>
</evidence>
<evidence type="ECO:0000313" key="12">
    <source>
        <dbReference type="EMBL" id="KAK2824653.1"/>
    </source>
</evidence>
<dbReference type="Gene3D" id="1.20.1070.10">
    <property type="entry name" value="Rhodopsin 7-helix transmembrane proteins"/>
    <property type="match status" value="1"/>
</dbReference>
<dbReference type="PROSITE" id="PS50262">
    <property type="entry name" value="G_PROTEIN_RECEP_F1_2"/>
    <property type="match status" value="1"/>
</dbReference>
<dbReference type="GO" id="GO:0005886">
    <property type="term" value="C:plasma membrane"/>
    <property type="evidence" value="ECO:0007669"/>
    <property type="project" value="TreeGrafter"/>
</dbReference>
<sequence>MNNLNSDNTTRDTNYDYNSTVDYDYNYTDEYGHGSSVDVFYVLTCIIVSIGLPLTLVAIYAVFSLVRKDRVAPIYVINLLISDLFQFCYMISDVTKFSDTYEILYYLYIIGLMASVSFMVCIALERYLVIAWPLWYRHRQTIKISVLVCVVVWAIPVVYILFGIFLIDEHISFGVFLLLPFPLLIFFLGGTIKALSAAISVRSEEKQRIVGLLVLVLLIYTLLFLPTAIFFLTEYHNSVLHDVSFLFVKLSPLADVFMYVFLRKGAVNKLLASMCCCRTDHSDISRSTMNDRTTLSSIKLESEKL</sequence>
<evidence type="ECO:0000256" key="7">
    <source>
        <dbReference type="ARBA" id="ARBA00023180"/>
    </source>
</evidence>
<feature type="transmembrane region" description="Helical" evidence="10">
    <location>
        <begin position="144"/>
        <end position="167"/>
    </location>
</feature>
<evidence type="ECO:0000256" key="4">
    <source>
        <dbReference type="ARBA" id="ARBA00023040"/>
    </source>
</evidence>
<protein>
    <recommendedName>
        <fullName evidence="11">G-protein coupled receptors family 1 profile domain-containing protein</fullName>
    </recommendedName>
</protein>
<evidence type="ECO:0000256" key="6">
    <source>
        <dbReference type="ARBA" id="ARBA00023170"/>
    </source>
</evidence>
<feature type="domain" description="G-protein coupled receptors family 1 profile" evidence="11">
    <location>
        <begin position="54"/>
        <end position="272"/>
    </location>
</feature>
<evidence type="ECO:0000256" key="3">
    <source>
        <dbReference type="ARBA" id="ARBA00022989"/>
    </source>
</evidence>
<evidence type="ECO:0000256" key="2">
    <source>
        <dbReference type="ARBA" id="ARBA00022692"/>
    </source>
</evidence>
<dbReference type="Pfam" id="PF00001">
    <property type="entry name" value="7tm_1"/>
    <property type="match status" value="1"/>
</dbReference>
<evidence type="ECO:0000259" key="11">
    <source>
        <dbReference type="PROSITE" id="PS50262"/>
    </source>
</evidence>
<gene>
    <name evidence="12" type="ORF">Q5P01_021828</name>
</gene>
<dbReference type="EMBL" id="JAUPFM010000017">
    <property type="protein sequence ID" value="KAK2824653.1"/>
    <property type="molecule type" value="Genomic_DNA"/>
</dbReference>
<keyword evidence="4 9" id="KW-0297">G-protein coupled receptor</keyword>
<evidence type="ECO:0000256" key="8">
    <source>
        <dbReference type="ARBA" id="ARBA00023224"/>
    </source>
</evidence>
<keyword evidence="6 9" id="KW-0675">Receptor</keyword>
<dbReference type="GO" id="GO:0035025">
    <property type="term" value="P:positive regulation of Rho protein signal transduction"/>
    <property type="evidence" value="ECO:0007669"/>
    <property type="project" value="TreeGrafter"/>
</dbReference>
<keyword evidence="8 9" id="KW-0807">Transducer</keyword>
<accession>A0AA88LWH3</accession>